<evidence type="ECO:0000313" key="2">
    <source>
        <dbReference type="Proteomes" id="UP000007879"/>
    </source>
</evidence>
<dbReference type="PANTHER" id="PTHR45749:SF37">
    <property type="entry name" value="OS05G0311600 PROTEIN"/>
    <property type="match status" value="1"/>
</dbReference>
<evidence type="ECO:0000313" key="1">
    <source>
        <dbReference type="EnsemblMetazoa" id="Aqu2.1.30940_001"/>
    </source>
</evidence>
<dbReference type="PANTHER" id="PTHR45749">
    <property type="match status" value="1"/>
</dbReference>
<dbReference type="InParanoid" id="A0A1X7USH1"/>
<reference evidence="1" key="2">
    <citation type="submission" date="2017-05" db="UniProtKB">
        <authorList>
            <consortium name="EnsemblMetazoa"/>
        </authorList>
    </citation>
    <scope>IDENTIFICATION</scope>
</reference>
<sequence>MKLGISASLEQLSLVLRYIFNGNTYERFVSYTKCTELNAEAIFTYITSALRDIDADMTNCVSQCYDGASVMSSRLTGVRTRVTDMNPSAIYIHCHAHQLNFVLVNTCCTVSQASYFFSLLESVYVFISSSISHAIFMKELGFTRQIQLKKLSDTRWSCRFSSINANTTILPLLHTLEEISESSTDRSINARGLLYQVASFSFFLSLALFNHVFAITNNLSILLQSEQISYSAAASSIKATRLEQPS</sequence>
<name>A0A1X7USH1_AMPQE</name>
<dbReference type="OrthoDB" id="6604085at2759"/>
<dbReference type="KEGG" id="aqu:105312868"/>
<dbReference type="STRING" id="400682.A0A1X7USH1"/>
<proteinExistence type="predicted"/>
<reference evidence="2" key="1">
    <citation type="journal article" date="2010" name="Nature">
        <title>The Amphimedon queenslandica genome and the evolution of animal complexity.</title>
        <authorList>
            <person name="Srivastava M."/>
            <person name="Simakov O."/>
            <person name="Chapman J."/>
            <person name="Fahey B."/>
            <person name="Gauthier M.E."/>
            <person name="Mitros T."/>
            <person name="Richards G.S."/>
            <person name="Conaco C."/>
            <person name="Dacre M."/>
            <person name="Hellsten U."/>
            <person name="Larroux C."/>
            <person name="Putnam N.H."/>
            <person name="Stanke M."/>
            <person name="Adamska M."/>
            <person name="Darling A."/>
            <person name="Degnan S.M."/>
            <person name="Oakley T.H."/>
            <person name="Plachetzki D.C."/>
            <person name="Zhai Y."/>
            <person name="Adamski M."/>
            <person name="Calcino A."/>
            <person name="Cummins S.F."/>
            <person name="Goodstein D.M."/>
            <person name="Harris C."/>
            <person name="Jackson D.J."/>
            <person name="Leys S.P."/>
            <person name="Shu S."/>
            <person name="Woodcroft B.J."/>
            <person name="Vervoort M."/>
            <person name="Kosik K.S."/>
            <person name="Manning G."/>
            <person name="Degnan B.M."/>
            <person name="Rokhsar D.S."/>
        </authorList>
    </citation>
    <scope>NUCLEOTIDE SEQUENCE [LARGE SCALE GENOMIC DNA]</scope>
</reference>
<dbReference type="OMA" id="ISHAIFM"/>
<organism evidence="1">
    <name type="scientific">Amphimedon queenslandica</name>
    <name type="common">Sponge</name>
    <dbReference type="NCBI Taxonomy" id="400682"/>
    <lineage>
        <taxon>Eukaryota</taxon>
        <taxon>Metazoa</taxon>
        <taxon>Porifera</taxon>
        <taxon>Demospongiae</taxon>
        <taxon>Heteroscleromorpha</taxon>
        <taxon>Haplosclerida</taxon>
        <taxon>Niphatidae</taxon>
        <taxon>Amphimedon</taxon>
    </lineage>
</organism>
<dbReference type="InterPro" id="IPR012337">
    <property type="entry name" value="RNaseH-like_sf"/>
</dbReference>
<dbReference type="Proteomes" id="UP000007879">
    <property type="component" value="Unassembled WGS sequence"/>
</dbReference>
<dbReference type="EnsemblMetazoa" id="XM_011405835.1">
    <property type="protein sequence ID" value="XP_011404137.1"/>
    <property type="gene ID" value="LOC105312868"/>
</dbReference>
<protein>
    <submittedName>
        <fullName evidence="1">Uncharacterized protein</fullName>
    </submittedName>
</protein>
<dbReference type="eggNOG" id="ENOG502QPQD">
    <property type="taxonomic scope" value="Eukaryota"/>
</dbReference>
<dbReference type="AlphaFoldDB" id="A0A1X7USH1"/>
<keyword evidence="2" id="KW-1185">Reference proteome</keyword>
<dbReference type="EnsemblMetazoa" id="Aqu2.1.30940_001">
    <property type="protein sequence ID" value="Aqu2.1.30940_001"/>
    <property type="gene ID" value="Aqu2.1.30940"/>
</dbReference>
<dbReference type="SUPFAM" id="SSF53098">
    <property type="entry name" value="Ribonuclease H-like"/>
    <property type="match status" value="1"/>
</dbReference>
<gene>
    <name evidence="1" type="primary">105312868</name>
</gene>
<accession>A0A1X7USH1</accession>